<dbReference type="InterPro" id="IPR000524">
    <property type="entry name" value="Tscrpt_reg_HTH_GntR"/>
</dbReference>
<dbReference type="STRING" id="571933.SAMN05216362_10565"/>
<dbReference type="InterPro" id="IPR036388">
    <property type="entry name" value="WH-like_DNA-bd_sf"/>
</dbReference>
<keyword evidence="3" id="KW-0804">Transcription</keyword>
<evidence type="ECO:0000313" key="6">
    <source>
        <dbReference type="Proteomes" id="UP000199427"/>
    </source>
</evidence>
<evidence type="ECO:0000313" key="5">
    <source>
        <dbReference type="EMBL" id="SEQ00418.1"/>
    </source>
</evidence>
<gene>
    <name evidence="5" type="ORF">SAMN05216362_10565</name>
</gene>
<keyword evidence="6" id="KW-1185">Reference proteome</keyword>
<dbReference type="RefSeq" id="WP_091772796.1">
    <property type="nucleotide sequence ID" value="NZ_CAESCL010000091.1"/>
</dbReference>
<dbReference type="AlphaFoldDB" id="A0A1H9CIH3"/>
<dbReference type="GO" id="GO:0003700">
    <property type="term" value="F:DNA-binding transcription factor activity"/>
    <property type="evidence" value="ECO:0007669"/>
    <property type="project" value="InterPro"/>
</dbReference>
<feature type="domain" description="HTH gntR-type" evidence="4">
    <location>
        <begin position="13"/>
        <end position="81"/>
    </location>
</feature>
<keyword evidence="2" id="KW-0238">DNA-binding</keyword>
<keyword evidence="1" id="KW-0805">Transcription regulation</keyword>
<proteinExistence type="predicted"/>
<evidence type="ECO:0000259" key="4">
    <source>
        <dbReference type="PROSITE" id="PS50949"/>
    </source>
</evidence>
<dbReference type="EMBL" id="FOES01000005">
    <property type="protein sequence ID" value="SEQ00418.1"/>
    <property type="molecule type" value="Genomic_DNA"/>
</dbReference>
<dbReference type="GO" id="GO:0003677">
    <property type="term" value="F:DNA binding"/>
    <property type="evidence" value="ECO:0007669"/>
    <property type="project" value="UniProtKB-KW"/>
</dbReference>
<dbReference type="PROSITE" id="PS50949">
    <property type="entry name" value="HTH_GNTR"/>
    <property type="match status" value="1"/>
</dbReference>
<evidence type="ECO:0000256" key="2">
    <source>
        <dbReference type="ARBA" id="ARBA00023125"/>
    </source>
</evidence>
<evidence type="ECO:0000256" key="3">
    <source>
        <dbReference type="ARBA" id="ARBA00023163"/>
    </source>
</evidence>
<dbReference type="InterPro" id="IPR036390">
    <property type="entry name" value="WH_DNA-bd_sf"/>
</dbReference>
<dbReference type="SUPFAM" id="SSF46785">
    <property type="entry name" value="Winged helix' DNA-binding domain"/>
    <property type="match status" value="1"/>
</dbReference>
<dbReference type="PANTHER" id="PTHR38445:SF7">
    <property type="entry name" value="GNTR-FAMILY TRANSCRIPTIONAL REGULATOR"/>
    <property type="match status" value="1"/>
</dbReference>
<name>A0A1H9CIH3_9BACI</name>
<evidence type="ECO:0000256" key="1">
    <source>
        <dbReference type="ARBA" id="ARBA00023015"/>
    </source>
</evidence>
<accession>A0A1H9CIH3</accession>
<dbReference type="Gene3D" id="1.10.10.10">
    <property type="entry name" value="Winged helix-like DNA-binding domain superfamily/Winged helix DNA-binding domain"/>
    <property type="match status" value="1"/>
</dbReference>
<dbReference type="SMART" id="SM00345">
    <property type="entry name" value="HTH_GNTR"/>
    <property type="match status" value="1"/>
</dbReference>
<dbReference type="OrthoDB" id="9801546at2"/>
<dbReference type="PANTHER" id="PTHR38445">
    <property type="entry name" value="HTH-TYPE TRANSCRIPTIONAL REPRESSOR YTRA"/>
    <property type="match status" value="1"/>
</dbReference>
<dbReference type="CDD" id="cd07377">
    <property type="entry name" value="WHTH_GntR"/>
    <property type="match status" value="1"/>
</dbReference>
<dbReference type="Pfam" id="PF00392">
    <property type="entry name" value="GntR"/>
    <property type="match status" value="1"/>
</dbReference>
<reference evidence="5 6" key="1">
    <citation type="submission" date="2016-10" db="EMBL/GenBank/DDBJ databases">
        <authorList>
            <person name="de Groot N.N."/>
        </authorList>
    </citation>
    <scope>NUCLEOTIDE SEQUENCE [LARGE SCALE GENOMIC DNA]</scope>
    <source>
        <strain evidence="5 6">DSM 21633</strain>
    </source>
</reference>
<sequence>MELPIKLSEQSREPIYHQIEHQIKALIASGQLETGTPLPSIRALSKDLEVSVITTRRAYQNLEYEGFIKTLQGKGTFVANIHSSLKREIKEDTVVRALKTAIETAYQHNYSKTEINKLFNAILNDQEGRL</sequence>
<protein>
    <submittedName>
        <fullName evidence="5">Transcriptional regulator, GntR family</fullName>
    </submittedName>
</protein>
<organism evidence="5 6">
    <name type="scientific">Piscibacillus halophilus</name>
    <dbReference type="NCBI Taxonomy" id="571933"/>
    <lineage>
        <taxon>Bacteria</taxon>
        <taxon>Bacillati</taxon>
        <taxon>Bacillota</taxon>
        <taxon>Bacilli</taxon>
        <taxon>Bacillales</taxon>
        <taxon>Bacillaceae</taxon>
        <taxon>Piscibacillus</taxon>
    </lineage>
</organism>
<dbReference type="Proteomes" id="UP000199427">
    <property type="component" value="Unassembled WGS sequence"/>
</dbReference>